<evidence type="ECO:0000313" key="6">
    <source>
        <dbReference type="EMBL" id="OCK81133.1"/>
    </source>
</evidence>
<evidence type="ECO:0000256" key="1">
    <source>
        <dbReference type="ARBA" id="ARBA00009005"/>
    </source>
</evidence>
<keyword evidence="3" id="KW-0378">Hydrolase</keyword>
<proteinExistence type="inferred from homology"/>
<dbReference type="InterPro" id="IPR011600">
    <property type="entry name" value="Pept_C14_caspase"/>
</dbReference>
<feature type="domain" description="Peptidase C14 caspase" evidence="5">
    <location>
        <begin position="203"/>
        <end position="467"/>
    </location>
</feature>
<evidence type="ECO:0000256" key="4">
    <source>
        <dbReference type="ARBA" id="ARBA00023145"/>
    </source>
</evidence>
<dbReference type="GO" id="GO:0006915">
    <property type="term" value="P:apoptotic process"/>
    <property type="evidence" value="ECO:0007669"/>
    <property type="project" value="UniProtKB-KW"/>
</dbReference>
<evidence type="ECO:0000259" key="5">
    <source>
        <dbReference type="Pfam" id="PF00656"/>
    </source>
</evidence>
<dbReference type="Gene3D" id="3.40.50.12660">
    <property type="match status" value="1"/>
</dbReference>
<dbReference type="GO" id="GO:0005737">
    <property type="term" value="C:cytoplasm"/>
    <property type="evidence" value="ECO:0007669"/>
    <property type="project" value="TreeGrafter"/>
</dbReference>
<protein>
    <recommendedName>
        <fullName evidence="5">Peptidase C14 caspase domain-containing protein</fullName>
    </recommendedName>
</protein>
<evidence type="ECO:0000256" key="3">
    <source>
        <dbReference type="ARBA" id="ARBA00022807"/>
    </source>
</evidence>
<keyword evidence="2" id="KW-0053">Apoptosis</keyword>
<reference evidence="6 7" key="1">
    <citation type="journal article" date="2016" name="Nat. Commun.">
        <title>Ectomycorrhizal ecology is imprinted in the genome of the dominant symbiotic fungus Cenococcum geophilum.</title>
        <authorList>
            <consortium name="DOE Joint Genome Institute"/>
            <person name="Peter M."/>
            <person name="Kohler A."/>
            <person name="Ohm R.A."/>
            <person name="Kuo A."/>
            <person name="Krutzmann J."/>
            <person name="Morin E."/>
            <person name="Arend M."/>
            <person name="Barry K.W."/>
            <person name="Binder M."/>
            <person name="Choi C."/>
            <person name="Clum A."/>
            <person name="Copeland A."/>
            <person name="Grisel N."/>
            <person name="Haridas S."/>
            <person name="Kipfer T."/>
            <person name="LaButti K."/>
            <person name="Lindquist E."/>
            <person name="Lipzen A."/>
            <person name="Maire R."/>
            <person name="Meier B."/>
            <person name="Mihaltcheva S."/>
            <person name="Molinier V."/>
            <person name="Murat C."/>
            <person name="Poggeler S."/>
            <person name="Quandt C.A."/>
            <person name="Sperisen C."/>
            <person name="Tritt A."/>
            <person name="Tisserant E."/>
            <person name="Crous P.W."/>
            <person name="Henrissat B."/>
            <person name="Nehls U."/>
            <person name="Egli S."/>
            <person name="Spatafora J.W."/>
            <person name="Grigoriev I.V."/>
            <person name="Martin F.M."/>
        </authorList>
    </citation>
    <scope>NUCLEOTIDE SEQUENCE [LARGE SCALE GENOMIC DNA]</scope>
    <source>
        <strain evidence="6 7">CBS 459.81</strain>
    </source>
</reference>
<dbReference type="SUPFAM" id="SSF52129">
    <property type="entry name" value="Caspase-like"/>
    <property type="match status" value="1"/>
</dbReference>
<comment type="similarity">
    <text evidence="1">Belongs to the peptidase C14B family.</text>
</comment>
<dbReference type="GO" id="GO:0004197">
    <property type="term" value="F:cysteine-type endopeptidase activity"/>
    <property type="evidence" value="ECO:0007669"/>
    <property type="project" value="InterPro"/>
</dbReference>
<dbReference type="AlphaFoldDB" id="A0A8E2ECQ6"/>
<evidence type="ECO:0000256" key="2">
    <source>
        <dbReference type="ARBA" id="ARBA00022703"/>
    </source>
</evidence>
<evidence type="ECO:0000313" key="7">
    <source>
        <dbReference type="Proteomes" id="UP000250266"/>
    </source>
</evidence>
<keyword evidence="4" id="KW-0865">Zymogen</keyword>
<dbReference type="EMBL" id="KV744932">
    <property type="protein sequence ID" value="OCK81133.1"/>
    <property type="molecule type" value="Genomic_DNA"/>
</dbReference>
<sequence length="478" mass="53179">MTSNTAYIILIFVAISSPPPSKWNYLFTKTSTLGIIHNSKILLLTMRVCPPRWHTQPFHQQQGFNQSSEHPLPPAYSAQYQTAESVSPYPPAFEPAPGPPFSQALPGQYSATPLAIDYQQDSNYQPVPASCDPVYSLQPEPQQYIYAPTPTQNHNGSASLAAYRPHTPRISNAQYGQNPFGTPPYTFAQGFPSPAFERYRPTRALLIGINYNGHSPDAEFGPLRGCHNDADKMWDFLRTLGFECITVMKDDKVAPTYLQPTKGNIESQMKCLVAGAQPHDSLFLFYSGHGCQLAATVDKGEDDDMDEAIVPSDYNTQGYIEDNWMHETLVKPLPAGVRLNAVFDCCHSGTALDLPYLYDTHGLVKSPHLGMWDSVRHAQQHYNRRRTAGKFSLEKEAPADVVMFSASKDSQLATQLNTGGELYGAITSAFITALQTRPNHTHNSLLLSIRHDLDSRNLTQKVQLSCSHWLDTSLLFQI</sequence>
<dbReference type="OrthoDB" id="3223806at2759"/>
<organism evidence="6 7">
    <name type="scientific">Lepidopterella palustris CBS 459.81</name>
    <dbReference type="NCBI Taxonomy" id="1314670"/>
    <lineage>
        <taxon>Eukaryota</taxon>
        <taxon>Fungi</taxon>
        <taxon>Dikarya</taxon>
        <taxon>Ascomycota</taxon>
        <taxon>Pezizomycotina</taxon>
        <taxon>Dothideomycetes</taxon>
        <taxon>Pleosporomycetidae</taxon>
        <taxon>Mytilinidiales</taxon>
        <taxon>Argynnaceae</taxon>
        <taxon>Lepidopterella</taxon>
    </lineage>
</organism>
<accession>A0A8E2ECQ6</accession>
<dbReference type="Pfam" id="PF00656">
    <property type="entry name" value="Peptidase_C14"/>
    <property type="match status" value="1"/>
</dbReference>
<dbReference type="Proteomes" id="UP000250266">
    <property type="component" value="Unassembled WGS sequence"/>
</dbReference>
<name>A0A8E2ECQ6_9PEZI</name>
<gene>
    <name evidence="6" type="ORF">K432DRAFT_24718</name>
</gene>
<keyword evidence="3" id="KW-0645">Protease</keyword>
<keyword evidence="7" id="KW-1185">Reference proteome</keyword>
<dbReference type="PANTHER" id="PTHR48104:SF30">
    <property type="entry name" value="METACASPASE-1"/>
    <property type="match status" value="1"/>
</dbReference>
<dbReference type="PANTHER" id="PTHR48104">
    <property type="entry name" value="METACASPASE-4"/>
    <property type="match status" value="1"/>
</dbReference>
<keyword evidence="3" id="KW-0788">Thiol protease</keyword>
<dbReference type="InterPro" id="IPR050452">
    <property type="entry name" value="Metacaspase"/>
</dbReference>
<dbReference type="InterPro" id="IPR029030">
    <property type="entry name" value="Caspase-like_dom_sf"/>
</dbReference>
<dbReference type="GO" id="GO:0006508">
    <property type="term" value="P:proteolysis"/>
    <property type="evidence" value="ECO:0007669"/>
    <property type="project" value="InterPro"/>
</dbReference>